<name>A0A6J4I0X1_9ACTN</name>
<evidence type="ECO:0000256" key="1">
    <source>
        <dbReference type="ARBA" id="ARBA00001971"/>
    </source>
</evidence>
<reference evidence="11" key="1">
    <citation type="submission" date="2020-02" db="EMBL/GenBank/DDBJ databases">
        <authorList>
            <person name="Meier V. D."/>
        </authorList>
    </citation>
    <scope>NUCLEOTIDE SEQUENCE</scope>
    <source>
        <strain evidence="11">AVDCRST_MAG10</strain>
    </source>
</reference>
<dbReference type="GO" id="GO:0046872">
    <property type="term" value="F:metal ion binding"/>
    <property type="evidence" value="ECO:0007669"/>
    <property type="project" value="UniProtKB-KW"/>
</dbReference>
<evidence type="ECO:0000256" key="9">
    <source>
        <dbReference type="ARBA" id="ARBA00023136"/>
    </source>
</evidence>
<dbReference type="InterPro" id="IPR000701">
    <property type="entry name" value="SuccDH_FuR_B_TM-su"/>
</dbReference>
<evidence type="ECO:0000256" key="10">
    <source>
        <dbReference type="SAM" id="Phobius"/>
    </source>
</evidence>
<accession>A0A6J4I0X1</accession>
<dbReference type="GO" id="GO:0006099">
    <property type="term" value="P:tricarboxylic acid cycle"/>
    <property type="evidence" value="ECO:0007669"/>
    <property type="project" value="InterPro"/>
</dbReference>
<dbReference type="PANTHER" id="PTHR41910:SF1">
    <property type="entry name" value="SUCCINATE DEHYDROGENASE HYDROPHOBIC MEMBRANE ANCHOR SUBUNIT"/>
    <property type="match status" value="1"/>
</dbReference>
<gene>
    <name evidence="11" type="ORF">AVDCRST_MAG10-1492</name>
</gene>
<evidence type="ECO:0000256" key="2">
    <source>
        <dbReference type="ARBA" id="ARBA00004370"/>
    </source>
</evidence>
<dbReference type="InterPro" id="IPR014314">
    <property type="entry name" value="Succ_DH_cytb556"/>
</dbReference>
<comment type="subcellular location">
    <subcellularLocation>
        <location evidence="2">Membrane</location>
    </subcellularLocation>
</comment>
<protein>
    <submittedName>
        <fullName evidence="11">Succinate dehydrogenase cytochrome b-556 subunit</fullName>
    </submittedName>
</protein>
<dbReference type="PANTHER" id="PTHR41910">
    <property type="entry name" value="SUCCINATE DEHYDROGENASE 2 MEMBRANE SUBUNIT SDHC"/>
    <property type="match status" value="1"/>
</dbReference>
<feature type="transmembrane region" description="Helical" evidence="10">
    <location>
        <begin position="96"/>
        <end position="120"/>
    </location>
</feature>
<evidence type="ECO:0000256" key="8">
    <source>
        <dbReference type="ARBA" id="ARBA00023004"/>
    </source>
</evidence>
<evidence type="ECO:0000256" key="4">
    <source>
        <dbReference type="ARBA" id="ARBA00022617"/>
    </source>
</evidence>
<dbReference type="InterPro" id="IPR034804">
    <property type="entry name" value="SQR/QFR_C/D"/>
</dbReference>
<dbReference type="AlphaFoldDB" id="A0A6J4I0X1"/>
<comment type="cofactor">
    <cofactor evidence="1">
        <name>heme</name>
        <dbReference type="ChEBI" id="CHEBI:30413"/>
    </cofactor>
</comment>
<evidence type="ECO:0000313" key="11">
    <source>
        <dbReference type="EMBL" id="CAA9238570.1"/>
    </source>
</evidence>
<dbReference type="Gene3D" id="1.20.1300.10">
    <property type="entry name" value="Fumarate reductase/succinate dehydrogenase, transmembrane subunit"/>
    <property type="match status" value="1"/>
</dbReference>
<dbReference type="EMBL" id="CADCTB010000098">
    <property type="protein sequence ID" value="CAA9238570.1"/>
    <property type="molecule type" value="Genomic_DNA"/>
</dbReference>
<keyword evidence="9 10" id="KW-0472">Membrane</keyword>
<dbReference type="SUPFAM" id="SSF81343">
    <property type="entry name" value="Fumarate reductase respiratory complex transmembrane subunits"/>
    <property type="match status" value="1"/>
</dbReference>
<dbReference type="GO" id="GO:0009055">
    <property type="term" value="F:electron transfer activity"/>
    <property type="evidence" value="ECO:0007669"/>
    <property type="project" value="InterPro"/>
</dbReference>
<evidence type="ECO:0000256" key="6">
    <source>
        <dbReference type="ARBA" id="ARBA00022723"/>
    </source>
</evidence>
<proteinExistence type="inferred from homology"/>
<sequence>MSTGSTRYKGKSGQWAFLGHRITGFLVFLFLLLHIVDVSLLRWPETYDQVHRLYGNVVLRLFEVGLLLALVFHTFNGMRIVAVDMFPEAVRNQRRLLQVVVALTLLTGIPGGVVIMWPFIEGRIL</sequence>
<comment type="similarity">
    <text evidence="3">Belongs to the cytochrome b560 family.</text>
</comment>
<evidence type="ECO:0000256" key="5">
    <source>
        <dbReference type="ARBA" id="ARBA00022692"/>
    </source>
</evidence>
<keyword evidence="5 10" id="KW-0812">Transmembrane</keyword>
<evidence type="ECO:0000256" key="7">
    <source>
        <dbReference type="ARBA" id="ARBA00022989"/>
    </source>
</evidence>
<dbReference type="InterPro" id="IPR039023">
    <property type="entry name" value="SdhC_prok"/>
</dbReference>
<keyword evidence="6" id="KW-0479">Metal-binding</keyword>
<feature type="transmembrane region" description="Helical" evidence="10">
    <location>
        <begin position="21"/>
        <end position="41"/>
    </location>
</feature>
<dbReference type="NCBIfam" id="TIGR02970">
    <property type="entry name" value="succ_dehyd_cytB"/>
    <property type="match status" value="1"/>
</dbReference>
<keyword evidence="7 10" id="KW-1133">Transmembrane helix</keyword>
<dbReference type="Pfam" id="PF01127">
    <property type="entry name" value="Sdh_cyt"/>
    <property type="match status" value="1"/>
</dbReference>
<organism evidence="11">
    <name type="scientific">uncultured Acidimicrobiales bacterium</name>
    <dbReference type="NCBI Taxonomy" id="310071"/>
    <lineage>
        <taxon>Bacteria</taxon>
        <taxon>Bacillati</taxon>
        <taxon>Actinomycetota</taxon>
        <taxon>Acidimicrobiia</taxon>
        <taxon>Acidimicrobiales</taxon>
        <taxon>environmental samples</taxon>
    </lineage>
</organism>
<evidence type="ECO:0000256" key="3">
    <source>
        <dbReference type="ARBA" id="ARBA00007244"/>
    </source>
</evidence>
<keyword evidence="4" id="KW-0349">Heme</keyword>
<feature type="transmembrane region" description="Helical" evidence="10">
    <location>
        <begin position="53"/>
        <end position="75"/>
    </location>
</feature>
<dbReference type="GO" id="GO:0016020">
    <property type="term" value="C:membrane"/>
    <property type="evidence" value="ECO:0007669"/>
    <property type="project" value="UniProtKB-SubCell"/>
</dbReference>
<keyword evidence="8" id="KW-0408">Iron</keyword>